<sequence length="128" mass="13515">MAKTLAVKHGLSQMTAGLPDIIVGAIKGRFAATLNSKDALLAAASLPKLCWPDATTDSNAPISVEIEVMDYLISAPTSTSCQEFKKSHSAITPQHHPAHQSKDFSISGVLCSPQNETVSLMDAFSGFT</sequence>
<dbReference type="AlphaFoldDB" id="A0AA47MWT1"/>
<reference evidence="1" key="1">
    <citation type="journal article" date="2023" name="Front. Mar. Sci.">
        <title>A new Merluccius polli reference genome to investigate the effects of global change in West African waters.</title>
        <authorList>
            <person name="Mateo J.L."/>
            <person name="Blanco-Fernandez C."/>
            <person name="Garcia-Vazquez E."/>
            <person name="Machado-Schiaffino G."/>
        </authorList>
    </citation>
    <scope>NUCLEOTIDE SEQUENCE</scope>
    <source>
        <strain evidence="1">C29</strain>
        <tissue evidence="1">Fin</tissue>
    </source>
</reference>
<evidence type="ECO:0000313" key="1">
    <source>
        <dbReference type="EMBL" id="KAK0147989.1"/>
    </source>
</evidence>
<proteinExistence type="predicted"/>
<protein>
    <submittedName>
        <fullName evidence="1">Uncharacterized protein</fullName>
    </submittedName>
</protein>
<name>A0AA47MWT1_MERPO</name>
<gene>
    <name evidence="1" type="ORF">N1851_012356</name>
</gene>
<accession>A0AA47MWT1</accession>
<dbReference type="Proteomes" id="UP001174136">
    <property type="component" value="Unassembled WGS sequence"/>
</dbReference>
<evidence type="ECO:0000313" key="2">
    <source>
        <dbReference type="Proteomes" id="UP001174136"/>
    </source>
</evidence>
<comment type="caution">
    <text evidence="1">The sequence shown here is derived from an EMBL/GenBank/DDBJ whole genome shotgun (WGS) entry which is preliminary data.</text>
</comment>
<dbReference type="EMBL" id="JAOPHQ010002276">
    <property type="protein sequence ID" value="KAK0147989.1"/>
    <property type="molecule type" value="Genomic_DNA"/>
</dbReference>
<organism evidence="1 2">
    <name type="scientific">Merluccius polli</name>
    <name type="common">Benguela hake</name>
    <name type="synonym">Merluccius cadenati</name>
    <dbReference type="NCBI Taxonomy" id="89951"/>
    <lineage>
        <taxon>Eukaryota</taxon>
        <taxon>Metazoa</taxon>
        <taxon>Chordata</taxon>
        <taxon>Craniata</taxon>
        <taxon>Vertebrata</taxon>
        <taxon>Euteleostomi</taxon>
        <taxon>Actinopterygii</taxon>
        <taxon>Neopterygii</taxon>
        <taxon>Teleostei</taxon>
        <taxon>Neoteleostei</taxon>
        <taxon>Acanthomorphata</taxon>
        <taxon>Zeiogadaria</taxon>
        <taxon>Gadariae</taxon>
        <taxon>Gadiformes</taxon>
        <taxon>Gadoidei</taxon>
        <taxon>Merlucciidae</taxon>
        <taxon>Merluccius</taxon>
    </lineage>
</organism>
<keyword evidence="2" id="KW-1185">Reference proteome</keyword>